<dbReference type="GeneID" id="15804593"/>
<evidence type="ECO:0000313" key="6">
    <source>
        <dbReference type="EMBL" id="EKX72958.1"/>
    </source>
</evidence>
<sequence length="118" mass="13960">MDKCEDSPQENGFNKSIFVRLAAEKFFKKDSESQEQDEVSIETKEQETKHSNCIDWEDRNYPKFIKLVHYDIKDINEEHQRIMKHVHKSCFLYFVPFSLNLLTTIILAVSLFTLNSVV</sequence>
<dbReference type="InterPro" id="IPR007273">
    <property type="entry name" value="SCAMP"/>
</dbReference>
<dbReference type="GO" id="GO:0015031">
    <property type="term" value="P:protein transport"/>
    <property type="evidence" value="ECO:0007669"/>
    <property type="project" value="InterPro"/>
</dbReference>
<keyword evidence="2 5" id="KW-0812">Transmembrane</keyword>
<accession>L1LCR5</accession>
<evidence type="ECO:0000256" key="5">
    <source>
        <dbReference type="SAM" id="Phobius"/>
    </source>
</evidence>
<keyword evidence="3 5" id="KW-1133">Transmembrane helix</keyword>
<evidence type="ECO:0000256" key="1">
    <source>
        <dbReference type="ARBA" id="ARBA00004141"/>
    </source>
</evidence>
<dbReference type="EMBL" id="ACOU01000004">
    <property type="protein sequence ID" value="EKX72958.1"/>
    <property type="molecule type" value="Genomic_DNA"/>
</dbReference>
<name>L1LCR5_THEEQ</name>
<organism evidence="6 7">
    <name type="scientific">Theileria equi strain WA</name>
    <dbReference type="NCBI Taxonomy" id="1537102"/>
    <lineage>
        <taxon>Eukaryota</taxon>
        <taxon>Sar</taxon>
        <taxon>Alveolata</taxon>
        <taxon>Apicomplexa</taxon>
        <taxon>Aconoidasida</taxon>
        <taxon>Piroplasmida</taxon>
        <taxon>Theileriidae</taxon>
        <taxon>Theileria</taxon>
    </lineage>
</organism>
<proteinExistence type="predicted"/>
<dbReference type="RefSeq" id="XP_004832410.1">
    <property type="nucleotide sequence ID" value="XM_004832353.1"/>
</dbReference>
<dbReference type="OrthoDB" id="565522at2759"/>
<comment type="caution">
    <text evidence="6">The sequence shown here is derived from an EMBL/GenBank/DDBJ whole genome shotgun (WGS) entry which is preliminary data.</text>
</comment>
<dbReference type="AlphaFoldDB" id="L1LCR5"/>
<feature type="transmembrane region" description="Helical" evidence="5">
    <location>
        <begin position="90"/>
        <end position="114"/>
    </location>
</feature>
<protein>
    <submittedName>
        <fullName evidence="6">Uncharacterized protein</fullName>
    </submittedName>
</protein>
<dbReference type="KEGG" id="beq:BEWA_015170"/>
<dbReference type="Pfam" id="PF04144">
    <property type="entry name" value="SCAMP"/>
    <property type="match status" value="1"/>
</dbReference>
<evidence type="ECO:0000256" key="3">
    <source>
        <dbReference type="ARBA" id="ARBA00022989"/>
    </source>
</evidence>
<dbReference type="GO" id="GO:0016020">
    <property type="term" value="C:membrane"/>
    <property type="evidence" value="ECO:0007669"/>
    <property type="project" value="UniProtKB-SubCell"/>
</dbReference>
<keyword evidence="4 5" id="KW-0472">Membrane</keyword>
<comment type="subcellular location">
    <subcellularLocation>
        <location evidence="1">Membrane</location>
        <topology evidence="1">Multi-pass membrane protein</topology>
    </subcellularLocation>
</comment>
<evidence type="ECO:0000313" key="7">
    <source>
        <dbReference type="Proteomes" id="UP000031512"/>
    </source>
</evidence>
<dbReference type="Proteomes" id="UP000031512">
    <property type="component" value="Unassembled WGS sequence"/>
</dbReference>
<gene>
    <name evidence="6" type="ORF">BEWA_015170</name>
</gene>
<reference evidence="6 7" key="1">
    <citation type="journal article" date="2012" name="BMC Genomics">
        <title>Comparative genomic analysis and phylogenetic position of Theileria equi.</title>
        <authorList>
            <person name="Kappmeyer L.S."/>
            <person name="Thiagarajan M."/>
            <person name="Herndon D.R."/>
            <person name="Ramsay J.D."/>
            <person name="Caler E."/>
            <person name="Djikeng A."/>
            <person name="Gillespie J.J."/>
            <person name="Lau A.O."/>
            <person name="Roalson E.H."/>
            <person name="Silva J.C."/>
            <person name="Silva M.G."/>
            <person name="Suarez C.E."/>
            <person name="Ueti M.W."/>
            <person name="Nene V.M."/>
            <person name="Mealey R.H."/>
            <person name="Knowles D.P."/>
            <person name="Brayton K.A."/>
        </authorList>
    </citation>
    <scope>NUCLEOTIDE SEQUENCE [LARGE SCALE GENOMIC DNA]</scope>
    <source>
        <strain evidence="6 7">WA</strain>
    </source>
</reference>
<evidence type="ECO:0000256" key="2">
    <source>
        <dbReference type="ARBA" id="ARBA00022692"/>
    </source>
</evidence>
<evidence type="ECO:0000256" key="4">
    <source>
        <dbReference type="ARBA" id="ARBA00023136"/>
    </source>
</evidence>
<keyword evidence="7" id="KW-1185">Reference proteome</keyword>
<dbReference type="VEuPathDB" id="PiroplasmaDB:BEWA_015170"/>